<dbReference type="RefSeq" id="WP_007636529.1">
    <property type="nucleotide sequence ID" value="NC_020514.1"/>
</dbReference>
<evidence type="ECO:0000313" key="3">
    <source>
        <dbReference type="Proteomes" id="UP000011864"/>
    </source>
</evidence>
<feature type="transmembrane region" description="Helical" evidence="1">
    <location>
        <begin position="55"/>
        <end position="72"/>
    </location>
</feature>
<reference evidence="2 3" key="1">
    <citation type="journal article" date="2013" name="Genome Announc.">
        <title>Complete Genome Sequence of Glaciecola psychrophila Strain 170T.</title>
        <authorList>
            <person name="Yin J."/>
            <person name="Chen J."/>
            <person name="Liu G."/>
            <person name="Yu Y."/>
            <person name="Song L."/>
            <person name="Wang X."/>
            <person name="Qu X."/>
        </authorList>
    </citation>
    <scope>NUCLEOTIDE SEQUENCE [LARGE SCALE GENOMIC DNA]</scope>
    <source>
        <strain evidence="2 3">170</strain>
    </source>
</reference>
<dbReference type="STRING" id="1129794.C427_2392"/>
<keyword evidence="1" id="KW-0472">Membrane</keyword>
<keyword evidence="3" id="KW-1185">Reference proteome</keyword>
<protein>
    <submittedName>
        <fullName evidence="2">Uncharacterized protein</fullName>
    </submittedName>
</protein>
<accession>K7A7U0</accession>
<sequence length="73" mass="8699">MRNQKNWPIGWPVHTKVDHNRHLQDNGFFTWAKRGLSKCPKFLYQHITEFVERNIFLLTAIVSVLVVTFMTIE</sequence>
<dbReference type="EMBL" id="CP003837">
    <property type="protein sequence ID" value="AGH44501.1"/>
    <property type="molecule type" value="Genomic_DNA"/>
</dbReference>
<dbReference type="AlphaFoldDB" id="K7A7U0"/>
<dbReference type="KEGG" id="gps:C427_2392"/>
<keyword evidence="1" id="KW-0812">Transmembrane</keyword>
<organism evidence="2 3">
    <name type="scientific">Paraglaciecola psychrophila 170</name>
    <dbReference type="NCBI Taxonomy" id="1129794"/>
    <lineage>
        <taxon>Bacteria</taxon>
        <taxon>Pseudomonadati</taxon>
        <taxon>Pseudomonadota</taxon>
        <taxon>Gammaproteobacteria</taxon>
        <taxon>Alteromonadales</taxon>
        <taxon>Alteromonadaceae</taxon>
        <taxon>Paraglaciecola</taxon>
    </lineage>
</organism>
<keyword evidence="1" id="KW-1133">Transmembrane helix</keyword>
<dbReference type="PATRIC" id="fig|1129794.4.peg.2372"/>
<evidence type="ECO:0000256" key="1">
    <source>
        <dbReference type="SAM" id="Phobius"/>
    </source>
</evidence>
<dbReference type="HOGENOM" id="CLU_2701455_0_0_6"/>
<evidence type="ECO:0000313" key="2">
    <source>
        <dbReference type="EMBL" id="AGH44501.1"/>
    </source>
</evidence>
<proteinExistence type="predicted"/>
<name>K7A7U0_9ALTE</name>
<dbReference type="Proteomes" id="UP000011864">
    <property type="component" value="Chromosome"/>
</dbReference>
<gene>
    <name evidence="2" type="ORF">C427_2392</name>
</gene>